<dbReference type="EMBL" id="RQZA01000006">
    <property type="protein sequence ID" value="RRD31100.1"/>
    <property type="molecule type" value="Genomic_DNA"/>
</dbReference>
<feature type="transmembrane region" description="Helical" evidence="1">
    <location>
        <begin position="15"/>
        <end position="33"/>
    </location>
</feature>
<feature type="transmembrane region" description="Helical" evidence="1">
    <location>
        <begin position="187"/>
        <end position="206"/>
    </location>
</feature>
<gene>
    <name evidence="2" type="ORF">EII38_07430</name>
</gene>
<keyword evidence="1" id="KW-1133">Transmembrane helix</keyword>
<dbReference type="Pfam" id="PF12679">
    <property type="entry name" value="ABC2_membrane_2"/>
    <property type="match status" value="1"/>
</dbReference>
<evidence type="ECO:0000313" key="3">
    <source>
        <dbReference type="Proteomes" id="UP000281771"/>
    </source>
</evidence>
<keyword evidence="1" id="KW-0812">Transmembrane</keyword>
<comment type="caution">
    <text evidence="2">The sequence shown here is derived from an EMBL/GenBank/DDBJ whole genome shotgun (WGS) entry which is preliminary data.</text>
</comment>
<sequence length="262" mass="29016">MILLIHEIKENRKSLLIWSVTVGLICYGCILLYKSVAGQLAEVADLYANMGEMTKALGLDKVSLATLDGYYATEIALMFGLGSGMFAAMLGVNSLSKEEEGHTSEFLYTLPYQRKTILLWKYLSVLVLILAFNVIATGLSLLGIWQLAMTFSYQSMFHYHLLSLLMQIELASLGFLISALSSKKQTGLAMGLVLLTYSLDMMVRIVPDLDKLKYLSPYYYASGADVFSQVDLDILLLIKAGAVILASLLFSMMILEKKDLKA</sequence>
<accession>A0A3P1VC63</accession>
<keyword evidence="3" id="KW-1185">Reference proteome</keyword>
<reference evidence="2 3" key="1">
    <citation type="submission" date="2018-11" db="EMBL/GenBank/DDBJ databases">
        <title>Genomes From Bacteria Associated with the Canine Oral Cavity: a Test Case for Automated Genome-Based Taxonomic Assignment.</title>
        <authorList>
            <person name="Coil D.A."/>
            <person name="Jospin G."/>
            <person name="Darling A.E."/>
            <person name="Wallis C."/>
            <person name="Davis I.J."/>
            <person name="Harris S."/>
            <person name="Eisen J.A."/>
            <person name="Holcombe L.J."/>
            <person name="O'Flynn C."/>
        </authorList>
    </citation>
    <scope>NUCLEOTIDE SEQUENCE [LARGE SCALE GENOMIC DNA]</scope>
    <source>
        <strain evidence="2 3">OH4621_COT-116</strain>
    </source>
</reference>
<dbReference type="RefSeq" id="WP_124777368.1">
    <property type="nucleotide sequence ID" value="NZ_RQZA01000006.1"/>
</dbReference>
<dbReference type="GO" id="GO:0005886">
    <property type="term" value="C:plasma membrane"/>
    <property type="evidence" value="ECO:0007669"/>
    <property type="project" value="UniProtKB-SubCell"/>
</dbReference>
<dbReference type="PANTHER" id="PTHR37305">
    <property type="entry name" value="INTEGRAL MEMBRANE PROTEIN-RELATED"/>
    <property type="match status" value="1"/>
</dbReference>
<feature type="transmembrane region" description="Helical" evidence="1">
    <location>
        <begin position="157"/>
        <end position="180"/>
    </location>
</feature>
<dbReference type="GO" id="GO:0140359">
    <property type="term" value="F:ABC-type transporter activity"/>
    <property type="evidence" value="ECO:0007669"/>
    <property type="project" value="InterPro"/>
</dbReference>
<name>A0A3P1VC63_9STRE</name>
<proteinExistence type="predicted"/>
<dbReference type="STRING" id="1123309.GCA_000377005_01870"/>
<dbReference type="PANTHER" id="PTHR37305:SF1">
    <property type="entry name" value="MEMBRANE PROTEIN"/>
    <property type="match status" value="1"/>
</dbReference>
<evidence type="ECO:0000256" key="1">
    <source>
        <dbReference type="SAM" id="Phobius"/>
    </source>
</evidence>
<feature type="transmembrane region" description="Helical" evidence="1">
    <location>
        <begin position="122"/>
        <end position="145"/>
    </location>
</feature>
<protein>
    <submittedName>
        <fullName evidence="2">ABC transporter permease</fullName>
    </submittedName>
</protein>
<feature type="transmembrane region" description="Helical" evidence="1">
    <location>
        <begin position="234"/>
        <end position="255"/>
    </location>
</feature>
<dbReference type="AlphaFoldDB" id="A0A3P1VC63"/>
<organism evidence="2 3">
    <name type="scientific">Streptococcus minor</name>
    <dbReference type="NCBI Taxonomy" id="229549"/>
    <lineage>
        <taxon>Bacteria</taxon>
        <taxon>Bacillati</taxon>
        <taxon>Bacillota</taxon>
        <taxon>Bacilli</taxon>
        <taxon>Lactobacillales</taxon>
        <taxon>Streptococcaceae</taxon>
        <taxon>Streptococcus</taxon>
    </lineage>
</organism>
<keyword evidence="1" id="KW-0472">Membrane</keyword>
<evidence type="ECO:0000313" key="2">
    <source>
        <dbReference type="EMBL" id="RRD31100.1"/>
    </source>
</evidence>
<dbReference type="Proteomes" id="UP000281771">
    <property type="component" value="Unassembled WGS sequence"/>
</dbReference>